<evidence type="ECO:0000313" key="3">
    <source>
        <dbReference type="Proteomes" id="UP000564806"/>
    </source>
</evidence>
<dbReference type="Proteomes" id="UP000564806">
    <property type="component" value="Unassembled WGS sequence"/>
</dbReference>
<keyword evidence="1" id="KW-1133">Transmembrane helix</keyword>
<keyword evidence="1" id="KW-0812">Transmembrane</keyword>
<dbReference type="Pfam" id="PF11337">
    <property type="entry name" value="DUF3139"/>
    <property type="match status" value="1"/>
</dbReference>
<organism evidence="2 3">
    <name type="scientific">Paenibacillus agri</name>
    <dbReference type="NCBI Taxonomy" id="2744309"/>
    <lineage>
        <taxon>Bacteria</taxon>
        <taxon>Bacillati</taxon>
        <taxon>Bacillota</taxon>
        <taxon>Bacilli</taxon>
        <taxon>Bacillales</taxon>
        <taxon>Paenibacillaceae</taxon>
        <taxon>Paenibacillus</taxon>
    </lineage>
</organism>
<accession>A0A850EJS3</accession>
<evidence type="ECO:0000313" key="2">
    <source>
        <dbReference type="EMBL" id="NUU61198.1"/>
    </source>
</evidence>
<feature type="transmembrane region" description="Helical" evidence="1">
    <location>
        <begin position="6"/>
        <end position="26"/>
    </location>
</feature>
<dbReference type="AlphaFoldDB" id="A0A850EJS3"/>
<comment type="caution">
    <text evidence="2">The sequence shown here is derived from an EMBL/GenBank/DDBJ whole genome shotgun (WGS) entry which is preliminary data.</text>
</comment>
<keyword evidence="1" id="KW-0472">Membrane</keyword>
<sequence length="110" mass="12676">MSRRKWIQVFSLTLMILICAAVYFSLTGLPQKKSEAANEVRAYLIHTRSYPPEDIQGIRGVYSFKSGDYQAEVRYKDEPNVNYVYEKKAGAFLLIGTSNLHGKHMDETFY</sequence>
<reference evidence="2" key="1">
    <citation type="submission" date="2020-06" db="EMBL/GenBank/DDBJ databases">
        <title>Paenibacillus sp. nov., isolated from soil.</title>
        <authorList>
            <person name="Seo Y.L."/>
        </authorList>
    </citation>
    <scope>NUCLEOTIDE SEQUENCE [LARGE SCALE GENOMIC DNA]</scope>
    <source>
        <strain evidence="2">JW14</strain>
    </source>
</reference>
<evidence type="ECO:0000256" key="1">
    <source>
        <dbReference type="SAM" id="Phobius"/>
    </source>
</evidence>
<gene>
    <name evidence="2" type="ORF">HPT30_12645</name>
</gene>
<dbReference type="InterPro" id="IPR021486">
    <property type="entry name" value="DUF3139"/>
</dbReference>
<name>A0A850EJS3_9BACL</name>
<proteinExistence type="predicted"/>
<keyword evidence="3" id="KW-1185">Reference proteome</keyword>
<dbReference type="RefSeq" id="WP_175371744.1">
    <property type="nucleotide sequence ID" value="NZ_JABWCS010000207.1"/>
</dbReference>
<dbReference type="EMBL" id="JABWCS010000207">
    <property type="protein sequence ID" value="NUU61198.1"/>
    <property type="molecule type" value="Genomic_DNA"/>
</dbReference>
<protein>
    <submittedName>
        <fullName evidence="2">DUF3139 domain-containing protein</fullName>
    </submittedName>
</protein>